<evidence type="ECO:0000313" key="2">
    <source>
        <dbReference type="EMBL" id="MPA76727.1"/>
    </source>
</evidence>
<accession>A0A5B7C751</accession>
<gene>
    <name evidence="2" type="ORF">Din_046168</name>
</gene>
<sequence>MFIWLEEPMERKHGVQKAKKRLPKFPKVVELAGFAGRTTDVELAMYFLENAVSLERITFDTRSPFFMGTPGESWEDEERLEAKKCAEQLGTKLPPGTELVIL</sequence>
<name>A0A5B7C751_DAVIN</name>
<dbReference type="InterPro" id="IPR006566">
    <property type="entry name" value="FBD"/>
</dbReference>
<protein>
    <recommendedName>
        <fullName evidence="1">FBD domain-containing protein</fullName>
    </recommendedName>
</protein>
<feature type="domain" description="FBD" evidence="1">
    <location>
        <begin position="27"/>
        <end position="59"/>
    </location>
</feature>
<dbReference type="EMBL" id="GHES01046168">
    <property type="protein sequence ID" value="MPA76727.1"/>
    <property type="molecule type" value="Transcribed_RNA"/>
</dbReference>
<proteinExistence type="predicted"/>
<dbReference type="AlphaFoldDB" id="A0A5B7C751"/>
<reference evidence="2" key="1">
    <citation type="submission" date="2019-08" db="EMBL/GenBank/DDBJ databases">
        <title>Reference gene set and small RNA set construction with multiple tissues from Davidia involucrata Baill.</title>
        <authorList>
            <person name="Yang H."/>
            <person name="Zhou C."/>
            <person name="Li G."/>
            <person name="Wang J."/>
            <person name="Gao P."/>
            <person name="Wang M."/>
            <person name="Wang R."/>
            <person name="Zhao Y."/>
        </authorList>
    </citation>
    <scope>NUCLEOTIDE SEQUENCE</scope>
    <source>
        <tissue evidence="2">Mixed with DoveR01_LX</tissue>
    </source>
</reference>
<evidence type="ECO:0000259" key="1">
    <source>
        <dbReference type="Pfam" id="PF08387"/>
    </source>
</evidence>
<dbReference type="Pfam" id="PF08387">
    <property type="entry name" value="FBD"/>
    <property type="match status" value="1"/>
</dbReference>
<organism evidence="2">
    <name type="scientific">Davidia involucrata</name>
    <name type="common">Dove tree</name>
    <dbReference type="NCBI Taxonomy" id="16924"/>
    <lineage>
        <taxon>Eukaryota</taxon>
        <taxon>Viridiplantae</taxon>
        <taxon>Streptophyta</taxon>
        <taxon>Embryophyta</taxon>
        <taxon>Tracheophyta</taxon>
        <taxon>Spermatophyta</taxon>
        <taxon>Magnoliopsida</taxon>
        <taxon>eudicotyledons</taxon>
        <taxon>Gunneridae</taxon>
        <taxon>Pentapetalae</taxon>
        <taxon>asterids</taxon>
        <taxon>Cornales</taxon>
        <taxon>Nyssaceae</taxon>
        <taxon>Davidia</taxon>
    </lineage>
</organism>